<feature type="region of interest" description="Disordered" evidence="1">
    <location>
        <begin position="951"/>
        <end position="971"/>
    </location>
</feature>
<dbReference type="Pfam" id="PF20231">
    <property type="entry name" value="DUF6589"/>
    <property type="match status" value="1"/>
</dbReference>
<dbReference type="InterPro" id="IPR046496">
    <property type="entry name" value="DUF6589"/>
</dbReference>
<dbReference type="KEGG" id="lbc:LACBIDRAFT_296884"/>
<feature type="region of interest" description="Disordered" evidence="1">
    <location>
        <begin position="1"/>
        <end position="24"/>
    </location>
</feature>
<dbReference type="GeneID" id="6076446"/>
<dbReference type="HOGENOM" id="CLU_007061_1_0_1"/>
<gene>
    <name evidence="3" type="ORF">LACBIDRAFT_296884</name>
</gene>
<evidence type="ECO:0000256" key="1">
    <source>
        <dbReference type="SAM" id="MobiDB-lite"/>
    </source>
</evidence>
<proteinExistence type="predicted"/>
<dbReference type="AlphaFoldDB" id="B0D9H4"/>
<name>B0D9H4_LACBS</name>
<feature type="compositionally biased region" description="Low complexity" evidence="1">
    <location>
        <begin position="74"/>
        <end position="85"/>
    </location>
</feature>
<evidence type="ECO:0000313" key="3">
    <source>
        <dbReference type="EMBL" id="EDR08581.1"/>
    </source>
</evidence>
<evidence type="ECO:0000259" key="2">
    <source>
        <dbReference type="Pfam" id="PF20231"/>
    </source>
</evidence>
<sequence length="1067" mass="118903">MNSAQSNFSPALSSRNSKHSPDSLWNTPLPRLNLFQSYPQVATLGLNNCPSPRGLHPPTFVVSDAAQDEETNQSSSPLSSAPSSPMNTPRHRAMSLPPLSSPSVIQSSPVVGSKEERLAIKRRKSARKRQMTLATSKAIALEVEEESQKSRLENVLRYLENQDVSLGEVNEYVFDPHNGQGSHRWDGFFREHGRATRILNWWVASSNSMTAWGEVHEWAVQYVANAVSREAGAITRQGILRKPIIDNGFVEDFSFENLYQSLRNQFATVTTCIFESLATSSRQLASGLTPARMGKKRMVITSSILACLGEYSLFNNVTKRMMALYLYATGSQRQPITVLSHLGISESYANLVAKIPSESDKTSASSVSDSMKPKRIRKVAGTLKQLSDFMRQKARDVAATGLYGVVYDNINFMAKTAEQIIGRKDTLESGTCATIWPLHGATLDDMRLSDLHQSFNVAPPLSITDILHTREESQLFRKCIVHCIMRIIVSHGGEGFEKFQSDLNKSLPKTNQQIPTHKTKLYPLPTWKIDESTIVGNADVDAAIVRELHLRNQSTMWMRLTRILAGDQLSIARLRALANIRAGHEGGYSSFGWGAWMPGLFHGKIANMHGFFVTHWGKPNAGTRNPGCLAFHNTQLHRLPISVTSLPTFRVCHDLIFVSLYARVLHCLLLVSGCKSLADYSANVDTLDNLQSHATQILDCYANPKIVDELRWQRSGTQVQETPSARSEGDMVFENALLFLRDALISREFTDAVKSGDSGRALLVLKVWALSFRGNGRTKYAYEMLHLIHNLTHVWPKKLCEVILNNWLLNPTGKPNSFVEVDLVQEHMNFWIKTFYKAHGSNRSWEWLEMVSPCVNALRHIATTMKDMLGTDIGTRHAPADLTKDITILMDSLFEHKVYHLTKGRILDNDDFPVPDVVSVGLQQLTDGSSNPLAEYNKAFKRLQNQRSTNPIVEPEPLSRTTPAISHDQPDNSHVIPPVAVAPEVISLAGVDSEGEGEGGEEVDFEDSMLDLDDGDVTLERLGIEDVAFDMDIGGSMDAEDDGEYLEGDWEEEAPEIELSSVFNEVY</sequence>
<dbReference type="Proteomes" id="UP000001194">
    <property type="component" value="Unassembled WGS sequence"/>
</dbReference>
<dbReference type="RefSeq" id="XP_001880806.1">
    <property type="nucleotide sequence ID" value="XM_001880771.1"/>
</dbReference>
<feature type="region of interest" description="Disordered" evidence="1">
    <location>
        <begin position="67"/>
        <end position="110"/>
    </location>
</feature>
<reference evidence="3 4" key="1">
    <citation type="journal article" date="2008" name="Nature">
        <title>The genome of Laccaria bicolor provides insights into mycorrhizal symbiosis.</title>
        <authorList>
            <person name="Martin F."/>
            <person name="Aerts A."/>
            <person name="Ahren D."/>
            <person name="Brun A."/>
            <person name="Danchin E.G.J."/>
            <person name="Duchaussoy F."/>
            <person name="Gibon J."/>
            <person name="Kohler A."/>
            <person name="Lindquist E."/>
            <person name="Pereda V."/>
            <person name="Salamov A."/>
            <person name="Shapiro H.J."/>
            <person name="Wuyts J."/>
            <person name="Blaudez D."/>
            <person name="Buee M."/>
            <person name="Brokstein P."/>
            <person name="Canbaeck B."/>
            <person name="Cohen D."/>
            <person name="Courty P.E."/>
            <person name="Coutinho P.M."/>
            <person name="Delaruelle C."/>
            <person name="Detter J.C."/>
            <person name="Deveau A."/>
            <person name="DiFazio S."/>
            <person name="Duplessis S."/>
            <person name="Fraissinet-Tachet L."/>
            <person name="Lucic E."/>
            <person name="Frey-Klett P."/>
            <person name="Fourrey C."/>
            <person name="Feussner I."/>
            <person name="Gay G."/>
            <person name="Grimwood J."/>
            <person name="Hoegger P.J."/>
            <person name="Jain P."/>
            <person name="Kilaru S."/>
            <person name="Labbe J."/>
            <person name="Lin Y.C."/>
            <person name="Legue V."/>
            <person name="Le Tacon F."/>
            <person name="Marmeisse R."/>
            <person name="Melayah D."/>
            <person name="Montanini B."/>
            <person name="Muratet M."/>
            <person name="Nehls U."/>
            <person name="Niculita-Hirzel H."/>
            <person name="Oudot-Le Secq M.P."/>
            <person name="Peter M."/>
            <person name="Quesneville H."/>
            <person name="Rajashekar B."/>
            <person name="Reich M."/>
            <person name="Rouhier N."/>
            <person name="Schmutz J."/>
            <person name="Yin T."/>
            <person name="Chalot M."/>
            <person name="Henrissat B."/>
            <person name="Kuees U."/>
            <person name="Lucas S."/>
            <person name="Van de Peer Y."/>
            <person name="Podila G.K."/>
            <person name="Polle A."/>
            <person name="Pukkila P.J."/>
            <person name="Richardson P.M."/>
            <person name="Rouze P."/>
            <person name="Sanders I.R."/>
            <person name="Stajich J.E."/>
            <person name="Tunlid A."/>
            <person name="Tuskan G."/>
            <person name="Grigoriev I.V."/>
        </authorList>
    </citation>
    <scope>NUCLEOTIDE SEQUENCE [LARGE SCALE GENOMIC DNA]</scope>
    <source>
        <strain evidence="4">S238N-H82 / ATCC MYA-4686</strain>
    </source>
</reference>
<organism evidence="4">
    <name type="scientific">Laccaria bicolor (strain S238N-H82 / ATCC MYA-4686)</name>
    <name type="common">Bicoloured deceiver</name>
    <name type="synonym">Laccaria laccata var. bicolor</name>
    <dbReference type="NCBI Taxonomy" id="486041"/>
    <lineage>
        <taxon>Eukaryota</taxon>
        <taxon>Fungi</taxon>
        <taxon>Dikarya</taxon>
        <taxon>Basidiomycota</taxon>
        <taxon>Agaricomycotina</taxon>
        <taxon>Agaricomycetes</taxon>
        <taxon>Agaricomycetidae</taxon>
        <taxon>Agaricales</taxon>
        <taxon>Agaricineae</taxon>
        <taxon>Hydnangiaceae</taxon>
        <taxon>Laccaria</taxon>
    </lineage>
</organism>
<feature type="domain" description="DUF6589" evidence="2">
    <location>
        <begin position="458"/>
        <end position="877"/>
    </location>
</feature>
<feature type="compositionally biased region" description="Polar residues" evidence="1">
    <location>
        <begin position="1"/>
        <end position="15"/>
    </location>
</feature>
<protein>
    <submittedName>
        <fullName evidence="3">Predicted protein</fullName>
    </submittedName>
</protein>
<feature type="compositionally biased region" description="Low complexity" evidence="1">
    <location>
        <begin position="95"/>
        <end position="110"/>
    </location>
</feature>
<evidence type="ECO:0000313" key="4">
    <source>
        <dbReference type="Proteomes" id="UP000001194"/>
    </source>
</evidence>
<dbReference type="STRING" id="486041.B0D9H4"/>
<accession>B0D9H4</accession>
<dbReference type="EMBL" id="DS547101">
    <property type="protein sequence ID" value="EDR08581.1"/>
    <property type="molecule type" value="Genomic_DNA"/>
</dbReference>
<dbReference type="InParanoid" id="B0D9H4"/>
<keyword evidence="4" id="KW-1185">Reference proteome</keyword>
<dbReference type="OrthoDB" id="2496395at2759"/>